<sequence>MDVQTEIRRKLGLAISYKPPDGGIVVSASRWWITSQLRKRPFIISKVESALVSQKDYKKNKWCSLRPIEIVRDFLVLYK</sequence>
<evidence type="ECO:0000313" key="1">
    <source>
        <dbReference type="EnsemblMetazoa" id="MESCA003582-PA"/>
    </source>
</evidence>
<dbReference type="HOGENOM" id="CLU_2608792_0_0_1"/>
<dbReference type="EMBL" id="CAQQ02037637">
    <property type="status" value="NOT_ANNOTATED_CDS"/>
    <property type="molecule type" value="Genomic_DNA"/>
</dbReference>
<evidence type="ECO:0000313" key="2">
    <source>
        <dbReference type="Proteomes" id="UP000015102"/>
    </source>
</evidence>
<dbReference type="Proteomes" id="UP000015102">
    <property type="component" value="Unassembled WGS sequence"/>
</dbReference>
<accession>T1GJD6</accession>
<dbReference type="AlphaFoldDB" id="T1GJD6"/>
<reference evidence="2" key="1">
    <citation type="submission" date="2013-02" db="EMBL/GenBank/DDBJ databases">
        <authorList>
            <person name="Hughes D."/>
        </authorList>
    </citation>
    <scope>NUCLEOTIDE SEQUENCE</scope>
    <source>
        <strain>Durham</strain>
        <strain evidence="2">NC isolate 2 -- Noor lab</strain>
    </source>
</reference>
<dbReference type="EMBL" id="CAQQ02037638">
    <property type="status" value="NOT_ANNOTATED_CDS"/>
    <property type="molecule type" value="Genomic_DNA"/>
</dbReference>
<dbReference type="EnsemblMetazoa" id="MESCA003582-RA">
    <property type="protein sequence ID" value="MESCA003582-PA"/>
    <property type="gene ID" value="MESCA003582"/>
</dbReference>
<keyword evidence="2" id="KW-1185">Reference proteome</keyword>
<organism evidence="1 2">
    <name type="scientific">Megaselia scalaris</name>
    <name type="common">Humpbacked fly</name>
    <name type="synonym">Phora scalaris</name>
    <dbReference type="NCBI Taxonomy" id="36166"/>
    <lineage>
        <taxon>Eukaryota</taxon>
        <taxon>Metazoa</taxon>
        <taxon>Ecdysozoa</taxon>
        <taxon>Arthropoda</taxon>
        <taxon>Hexapoda</taxon>
        <taxon>Insecta</taxon>
        <taxon>Pterygota</taxon>
        <taxon>Neoptera</taxon>
        <taxon>Endopterygota</taxon>
        <taxon>Diptera</taxon>
        <taxon>Brachycera</taxon>
        <taxon>Muscomorpha</taxon>
        <taxon>Platypezoidea</taxon>
        <taxon>Phoridae</taxon>
        <taxon>Megaseliini</taxon>
        <taxon>Megaselia</taxon>
    </lineage>
</organism>
<name>T1GJD6_MEGSC</name>
<proteinExistence type="predicted"/>
<protein>
    <submittedName>
        <fullName evidence="1">Uncharacterized protein</fullName>
    </submittedName>
</protein>
<reference evidence="1" key="2">
    <citation type="submission" date="2015-06" db="UniProtKB">
        <authorList>
            <consortium name="EnsemblMetazoa"/>
        </authorList>
    </citation>
    <scope>IDENTIFICATION</scope>
</reference>